<evidence type="ECO:0000313" key="2">
    <source>
        <dbReference type="EMBL" id="RKG98825.1"/>
    </source>
</evidence>
<reference evidence="3" key="1">
    <citation type="submission" date="2018-09" db="EMBL/GenBank/DDBJ databases">
        <authorList>
            <person name="Livingstone P.G."/>
            <person name="Whitworth D.E."/>
        </authorList>
    </citation>
    <scope>NUCLEOTIDE SEQUENCE [LARGE SCALE GENOMIC DNA]</scope>
    <source>
        <strain evidence="3">CA043D</strain>
    </source>
</reference>
<keyword evidence="3" id="KW-1185">Reference proteome</keyword>
<dbReference type="EMBL" id="RAWE01000131">
    <property type="protein sequence ID" value="RKG98825.1"/>
    <property type="molecule type" value="Genomic_DNA"/>
</dbReference>
<proteinExistence type="predicted"/>
<feature type="non-terminal residue" evidence="2">
    <location>
        <position position="56"/>
    </location>
</feature>
<accession>A0A3A8JUI2</accession>
<evidence type="ECO:0000256" key="1">
    <source>
        <dbReference type="SAM" id="Phobius"/>
    </source>
</evidence>
<dbReference type="Proteomes" id="UP000268313">
    <property type="component" value="Unassembled WGS sequence"/>
</dbReference>
<evidence type="ECO:0000313" key="3">
    <source>
        <dbReference type="Proteomes" id="UP000268313"/>
    </source>
</evidence>
<name>A0A3A8JUI2_9BACT</name>
<keyword evidence="1" id="KW-0472">Membrane</keyword>
<dbReference type="AlphaFoldDB" id="A0A3A8JUI2"/>
<feature type="transmembrane region" description="Helical" evidence="1">
    <location>
        <begin position="6"/>
        <end position="26"/>
    </location>
</feature>
<protein>
    <submittedName>
        <fullName evidence="2">PEGA domain-containing protein</fullName>
    </submittedName>
</protein>
<organism evidence="2 3">
    <name type="scientific">Corallococcus carmarthensis</name>
    <dbReference type="NCBI Taxonomy" id="2316728"/>
    <lineage>
        <taxon>Bacteria</taxon>
        <taxon>Pseudomonadati</taxon>
        <taxon>Myxococcota</taxon>
        <taxon>Myxococcia</taxon>
        <taxon>Myxococcales</taxon>
        <taxon>Cystobacterineae</taxon>
        <taxon>Myxococcaceae</taxon>
        <taxon>Corallococcus</taxon>
    </lineage>
</organism>
<keyword evidence="1" id="KW-0812">Transmembrane</keyword>
<keyword evidence="1" id="KW-1133">Transmembrane helix</keyword>
<sequence>MKNQKTWVAVILLGTVAVNAGAYLVVRSRKAAPPAPVAEPVAARIPVPPPDVASPP</sequence>
<comment type="caution">
    <text evidence="2">The sequence shown here is derived from an EMBL/GenBank/DDBJ whole genome shotgun (WGS) entry which is preliminary data.</text>
</comment>
<gene>
    <name evidence="2" type="ORF">D7X32_28335</name>
</gene>